<dbReference type="InterPro" id="IPR023214">
    <property type="entry name" value="HAD_sf"/>
</dbReference>
<dbReference type="HOGENOM" id="CLU_044146_0_2_9"/>
<keyword evidence="2" id="KW-1185">Reference proteome</keyword>
<keyword evidence="1" id="KW-0378">Hydrolase</keyword>
<evidence type="ECO:0000313" key="2">
    <source>
        <dbReference type="Proteomes" id="UP000013981"/>
    </source>
</evidence>
<dbReference type="PANTHER" id="PTHR10000">
    <property type="entry name" value="PHOSPHOSERINE PHOSPHATASE"/>
    <property type="match status" value="1"/>
</dbReference>
<dbReference type="GO" id="GO:0005829">
    <property type="term" value="C:cytosol"/>
    <property type="evidence" value="ECO:0007669"/>
    <property type="project" value="TreeGrafter"/>
</dbReference>
<dbReference type="Gene3D" id="3.40.50.1000">
    <property type="entry name" value="HAD superfamily/HAD-like"/>
    <property type="match status" value="1"/>
</dbReference>
<dbReference type="InterPro" id="IPR000150">
    <property type="entry name" value="Cof"/>
</dbReference>
<dbReference type="PANTHER" id="PTHR10000:SF8">
    <property type="entry name" value="HAD SUPERFAMILY HYDROLASE-LIKE, TYPE 3"/>
    <property type="match status" value="1"/>
</dbReference>
<dbReference type="Pfam" id="PF08282">
    <property type="entry name" value="Hydrolase_3"/>
    <property type="match status" value="1"/>
</dbReference>
<gene>
    <name evidence="1" type="ORF">HMPREF1526_03109</name>
</gene>
<reference evidence="1 2" key="1">
    <citation type="submission" date="2013-01" db="EMBL/GenBank/DDBJ databases">
        <title>The Genome Sequence of Butyricicoccus pullicaecorum 1.2.</title>
        <authorList>
            <consortium name="The Broad Institute Genome Sequencing Platform"/>
            <person name="Earl A."/>
            <person name="Ward D."/>
            <person name="Feldgarden M."/>
            <person name="Gevers D."/>
            <person name="Van Immerseel F."/>
            <person name="Eeckhaut V."/>
            <person name="Walker B."/>
            <person name="Young S.K."/>
            <person name="Zeng Q."/>
            <person name="Gargeya S."/>
            <person name="Fitzgerald M."/>
            <person name="Haas B."/>
            <person name="Abouelleil A."/>
            <person name="Alvarado L."/>
            <person name="Arachchi H.M."/>
            <person name="Berlin A.M."/>
            <person name="Chapman S.B."/>
            <person name="Dewar J."/>
            <person name="Goldberg J."/>
            <person name="Griggs A."/>
            <person name="Gujja S."/>
            <person name="Hansen M."/>
            <person name="Howarth C."/>
            <person name="Imamovic A."/>
            <person name="Larimer J."/>
            <person name="McCowan C."/>
            <person name="Murphy C."/>
            <person name="Neiman D."/>
            <person name="Pearson M."/>
            <person name="Priest M."/>
            <person name="Roberts A."/>
            <person name="Saif S."/>
            <person name="Shea T."/>
            <person name="Sisk P."/>
            <person name="Sykes S."/>
            <person name="Wortman J."/>
            <person name="Nusbaum C."/>
            <person name="Birren B."/>
        </authorList>
    </citation>
    <scope>NUCLEOTIDE SEQUENCE [LARGE SCALE GENOMIC DNA]</scope>
    <source>
        <strain evidence="1 2">1.2</strain>
    </source>
</reference>
<sequence>MNRNTGFSFPLRLLCLDIDGTLLNTSHQLPPENRAAVHYAAAQGVSVCLLSARPPQAIAPIAQALGVPGVIASFGGALIEDGVQRIFDRRLPEDTAHTVIELTQQNEISLSFYRDTAWFVAQDDKWSNAEGEITGLRPTCIALEHALAAGAPHKLLCMGDAGRIDRFYQILQAHGVQADLLRSKDEYLEIVPQHADKARALREVCRYLDISPAQAMAIGDHDIDCALLRAAGLGIAMGNGSPAARQAADWIAPDNDHAGVAAAIYHWLKEETV</sequence>
<dbReference type="NCBIfam" id="TIGR00099">
    <property type="entry name" value="Cof-subfamily"/>
    <property type="match status" value="1"/>
</dbReference>
<evidence type="ECO:0000313" key="1">
    <source>
        <dbReference type="EMBL" id="EOQ35641.1"/>
    </source>
</evidence>
<protein>
    <submittedName>
        <fullName evidence="1">Cof-like hydrolase</fullName>
    </submittedName>
</protein>
<dbReference type="InterPro" id="IPR006379">
    <property type="entry name" value="HAD-SF_hydro_IIB"/>
</dbReference>
<dbReference type="eggNOG" id="COG0561">
    <property type="taxonomic scope" value="Bacteria"/>
</dbReference>
<accession>R8VTQ0</accession>
<dbReference type="Gene3D" id="3.30.1240.10">
    <property type="match status" value="1"/>
</dbReference>
<dbReference type="EMBL" id="AQOB01000015">
    <property type="protein sequence ID" value="EOQ35641.1"/>
    <property type="molecule type" value="Genomic_DNA"/>
</dbReference>
<dbReference type="NCBIfam" id="TIGR01484">
    <property type="entry name" value="HAD-SF-IIB"/>
    <property type="match status" value="1"/>
</dbReference>
<name>R8VTQ0_9FIRM</name>
<dbReference type="GO" id="GO:0016791">
    <property type="term" value="F:phosphatase activity"/>
    <property type="evidence" value="ECO:0007669"/>
    <property type="project" value="UniProtKB-ARBA"/>
</dbReference>
<dbReference type="Proteomes" id="UP000013981">
    <property type="component" value="Unassembled WGS sequence"/>
</dbReference>
<dbReference type="PROSITE" id="PS01228">
    <property type="entry name" value="COF_1"/>
    <property type="match status" value="1"/>
</dbReference>
<organism evidence="1 2">
    <name type="scientific">Butyricicoccus pullicaecorum 1.2</name>
    <dbReference type="NCBI Taxonomy" id="1203606"/>
    <lineage>
        <taxon>Bacteria</taxon>
        <taxon>Bacillati</taxon>
        <taxon>Bacillota</taxon>
        <taxon>Clostridia</taxon>
        <taxon>Eubacteriales</taxon>
        <taxon>Butyricicoccaceae</taxon>
        <taxon>Butyricicoccus</taxon>
    </lineage>
</organism>
<dbReference type="RefSeq" id="WP_016149194.1">
    <property type="nucleotide sequence ID" value="NZ_KB976105.1"/>
</dbReference>
<dbReference type="AlphaFoldDB" id="R8VTQ0"/>
<dbReference type="GO" id="GO:0000287">
    <property type="term" value="F:magnesium ion binding"/>
    <property type="evidence" value="ECO:0007669"/>
    <property type="project" value="TreeGrafter"/>
</dbReference>
<comment type="caution">
    <text evidence="1">The sequence shown here is derived from an EMBL/GenBank/DDBJ whole genome shotgun (WGS) entry which is preliminary data.</text>
</comment>
<dbReference type="SUPFAM" id="SSF56784">
    <property type="entry name" value="HAD-like"/>
    <property type="match status" value="1"/>
</dbReference>
<dbReference type="CDD" id="cd07516">
    <property type="entry name" value="HAD_Pase"/>
    <property type="match status" value="1"/>
</dbReference>
<dbReference type="OrthoDB" id="9781413at2"/>
<dbReference type="PATRIC" id="fig|1203606.4.peg.3069"/>
<proteinExistence type="predicted"/>
<dbReference type="InterPro" id="IPR036412">
    <property type="entry name" value="HAD-like_sf"/>
</dbReference>